<name>A0A3E5FML1_9FIRM</name>
<reference evidence="1 2" key="1">
    <citation type="submission" date="2018-08" db="EMBL/GenBank/DDBJ databases">
        <title>A genome reference for cultivated species of the human gut microbiota.</title>
        <authorList>
            <person name="Zou Y."/>
            <person name="Xue W."/>
            <person name="Luo G."/>
        </authorList>
    </citation>
    <scope>NUCLEOTIDE SEQUENCE [LARGE SCALE GENOMIC DNA]</scope>
    <source>
        <strain evidence="1 2">OM02-6</strain>
    </source>
</reference>
<dbReference type="Proteomes" id="UP000261087">
    <property type="component" value="Unassembled WGS sequence"/>
</dbReference>
<organism evidence="1 2">
    <name type="scientific">Thomasclavelia spiroformis</name>
    <dbReference type="NCBI Taxonomy" id="29348"/>
    <lineage>
        <taxon>Bacteria</taxon>
        <taxon>Bacillati</taxon>
        <taxon>Bacillota</taxon>
        <taxon>Erysipelotrichia</taxon>
        <taxon>Erysipelotrichales</taxon>
        <taxon>Coprobacillaceae</taxon>
        <taxon>Thomasclavelia</taxon>
    </lineage>
</organism>
<dbReference type="Gene3D" id="1.10.10.1150">
    <property type="entry name" value="Coenzyme PQQ synthesis protein D (PqqD)"/>
    <property type="match status" value="1"/>
</dbReference>
<dbReference type="InterPro" id="IPR041881">
    <property type="entry name" value="PqqD_sf"/>
</dbReference>
<dbReference type="EMBL" id="QSVF01000038">
    <property type="protein sequence ID" value="RGO06930.1"/>
    <property type="molecule type" value="Genomic_DNA"/>
</dbReference>
<evidence type="ECO:0000313" key="2">
    <source>
        <dbReference type="Proteomes" id="UP000261087"/>
    </source>
</evidence>
<proteinExistence type="predicted"/>
<comment type="caution">
    <text evidence="1">The sequence shown here is derived from an EMBL/GenBank/DDBJ whole genome shotgun (WGS) entry which is preliminary data.</text>
</comment>
<evidence type="ECO:0000313" key="1">
    <source>
        <dbReference type="EMBL" id="RGO06930.1"/>
    </source>
</evidence>
<sequence>MKIKEGFLVRKVAEDFVAVPVNNIENNFYGMVQLNKTGAFIFEMLQVEHTKEEVIAAMQDKYDLSAEQANLDFDDFIEILKDNDLLI</sequence>
<dbReference type="InterPro" id="IPR008792">
    <property type="entry name" value="PQQD"/>
</dbReference>
<dbReference type="RefSeq" id="WP_117605370.1">
    <property type="nucleotide sequence ID" value="NZ_CAUWNQ010000155.1"/>
</dbReference>
<gene>
    <name evidence="1" type="ORF">DXB31_10940</name>
</gene>
<dbReference type="Pfam" id="PF05402">
    <property type="entry name" value="PqqD"/>
    <property type="match status" value="1"/>
</dbReference>
<accession>A0A3E5FML1</accession>
<dbReference type="AlphaFoldDB" id="A0A3E5FML1"/>
<protein>
    <submittedName>
        <fullName evidence="1">PqqD family protein</fullName>
    </submittedName>
</protein>